<dbReference type="Gene3D" id="3.80.10.10">
    <property type="entry name" value="Ribonuclease Inhibitor"/>
    <property type="match status" value="1"/>
</dbReference>
<dbReference type="PANTHER" id="PTHR24373:SF384">
    <property type="entry name" value="LEUCINE RICH REPEAT CONTAINING 38"/>
    <property type="match status" value="1"/>
</dbReference>
<evidence type="ECO:0000256" key="2">
    <source>
        <dbReference type="SAM" id="SignalP"/>
    </source>
</evidence>
<dbReference type="Pfam" id="PF13855">
    <property type="entry name" value="LRR_8"/>
    <property type="match status" value="1"/>
</dbReference>
<proteinExistence type="predicted"/>
<sequence length="197" mass="22797">MERIILYSVLSIIIICIEFVHTSVCDIKYEFKENEEGKIADCKNKGLTFIPQDLPGDIKVLDMSSNRLRIIGENSFVNYKYLQELFLRQNQLHYLSNKSFQGLHKLTILDMSENILNLSKVYSAELFHPIKNLTKLDIRSNMPQPIDFAPDYNYPDHAFSILTELSILGIDMMPLPHFGSGFSQMTTLKQLHFESFI</sequence>
<reference evidence="3 4" key="1">
    <citation type="submission" date="2020-06" db="EMBL/GenBank/DDBJ databases">
        <authorList>
            <person name="Li R."/>
            <person name="Bekaert M."/>
        </authorList>
    </citation>
    <scope>NUCLEOTIDE SEQUENCE [LARGE SCALE GENOMIC DNA]</scope>
    <source>
        <strain evidence="4">wild</strain>
    </source>
</reference>
<dbReference type="AlphaFoldDB" id="A0A6J8AE50"/>
<dbReference type="InterPro" id="IPR001611">
    <property type="entry name" value="Leu-rich_rpt"/>
</dbReference>
<feature type="chain" id="PRO_5026911114" evidence="2">
    <location>
        <begin position="23"/>
        <end position="197"/>
    </location>
</feature>
<dbReference type="SUPFAM" id="SSF52058">
    <property type="entry name" value="L domain-like"/>
    <property type="match status" value="1"/>
</dbReference>
<dbReference type="GO" id="GO:0031012">
    <property type="term" value="C:extracellular matrix"/>
    <property type="evidence" value="ECO:0007669"/>
    <property type="project" value="TreeGrafter"/>
</dbReference>
<evidence type="ECO:0000313" key="3">
    <source>
        <dbReference type="EMBL" id="CAC5366351.1"/>
    </source>
</evidence>
<organism evidence="3 4">
    <name type="scientific">Mytilus coruscus</name>
    <name type="common">Sea mussel</name>
    <dbReference type="NCBI Taxonomy" id="42192"/>
    <lineage>
        <taxon>Eukaryota</taxon>
        <taxon>Metazoa</taxon>
        <taxon>Spiralia</taxon>
        <taxon>Lophotrochozoa</taxon>
        <taxon>Mollusca</taxon>
        <taxon>Bivalvia</taxon>
        <taxon>Autobranchia</taxon>
        <taxon>Pteriomorphia</taxon>
        <taxon>Mytilida</taxon>
        <taxon>Mytiloidea</taxon>
        <taxon>Mytilidae</taxon>
        <taxon>Mytilinae</taxon>
        <taxon>Mytilus</taxon>
    </lineage>
</organism>
<dbReference type="OrthoDB" id="6287768at2759"/>
<dbReference type="GO" id="GO:0005615">
    <property type="term" value="C:extracellular space"/>
    <property type="evidence" value="ECO:0007669"/>
    <property type="project" value="TreeGrafter"/>
</dbReference>
<name>A0A6J8AE50_MYTCO</name>
<evidence type="ECO:0000256" key="1">
    <source>
        <dbReference type="ARBA" id="ARBA00022729"/>
    </source>
</evidence>
<gene>
    <name evidence="3" type="ORF">MCOR_6689</name>
</gene>
<feature type="signal peptide" evidence="2">
    <location>
        <begin position="1"/>
        <end position="22"/>
    </location>
</feature>
<dbReference type="InterPro" id="IPR050328">
    <property type="entry name" value="Dev_Immune_Receptor"/>
</dbReference>
<dbReference type="PANTHER" id="PTHR24373">
    <property type="entry name" value="SLIT RELATED LEUCINE-RICH REPEAT NEURONAL PROTEIN"/>
    <property type="match status" value="1"/>
</dbReference>
<evidence type="ECO:0000313" key="4">
    <source>
        <dbReference type="Proteomes" id="UP000507470"/>
    </source>
</evidence>
<accession>A0A6J8AE50</accession>
<dbReference type="EMBL" id="CACVKT020001232">
    <property type="protein sequence ID" value="CAC5366351.1"/>
    <property type="molecule type" value="Genomic_DNA"/>
</dbReference>
<dbReference type="InterPro" id="IPR032675">
    <property type="entry name" value="LRR_dom_sf"/>
</dbReference>
<keyword evidence="1 2" id="KW-0732">Signal</keyword>
<protein>
    <submittedName>
        <fullName evidence="3">LINGO</fullName>
    </submittedName>
</protein>
<dbReference type="Proteomes" id="UP000507470">
    <property type="component" value="Unassembled WGS sequence"/>
</dbReference>
<keyword evidence="4" id="KW-1185">Reference proteome</keyword>